<comment type="subcellular location">
    <subcellularLocation>
        <location evidence="1">Endoplasmic reticulum membrane</location>
        <topology evidence="1">Peripheral membrane protein</topology>
    </subcellularLocation>
</comment>
<evidence type="ECO:0000256" key="1">
    <source>
        <dbReference type="ARBA" id="ARBA00004406"/>
    </source>
</evidence>
<accession>A0A9P8I720</accession>
<feature type="compositionally biased region" description="Basic and acidic residues" evidence="7">
    <location>
        <begin position="218"/>
        <end position="228"/>
    </location>
</feature>
<dbReference type="InterPro" id="IPR051371">
    <property type="entry name" value="Ras_palmitoyltransferase"/>
</dbReference>
<reference evidence="9" key="1">
    <citation type="submission" date="2021-03" db="EMBL/GenBank/DDBJ databases">
        <title>Comparative genomics and phylogenomic investigation of the class Geoglossomycetes provide insights into ecological specialization and systematics.</title>
        <authorList>
            <person name="Melie T."/>
            <person name="Pirro S."/>
            <person name="Miller A.N."/>
            <person name="Quandt A."/>
        </authorList>
    </citation>
    <scope>NUCLEOTIDE SEQUENCE</scope>
    <source>
        <strain evidence="9">CAQ_001_2017</strain>
    </source>
</reference>
<comment type="caution">
    <text evidence="9">The sequence shown here is derived from an EMBL/GenBank/DDBJ whole genome shotgun (WGS) entry which is preliminary data.</text>
</comment>
<keyword evidence="6" id="KW-0472">Membrane</keyword>
<organism evidence="9 10">
    <name type="scientific">Trichoglossum hirsutum</name>
    <dbReference type="NCBI Taxonomy" id="265104"/>
    <lineage>
        <taxon>Eukaryota</taxon>
        <taxon>Fungi</taxon>
        <taxon>Dikarya</taxon>
        <taxon>Ascomycota</taxon>
        <taxon>Pezizomycotina</taxon>
        <taxon>Geoglossomycetes</taxon>
        <taxon>Geoglossales</taxon>
        <taxon>Geoglossaceae</taxon>
        <taxon>Trichoglossum</taxon>
    </lineage>
</organism>
<dbReference type="PANTHER" id="PTHR13254:SF0">
    <property type="entry name" value="GOLGIN SUBFAMILY A MEMBER 7_ERF4 DOMAIN-CONTAINING PROTEIN"/>
    <property type="match status" value="1"/>
</dbReference>
<dbReference type="AlphaFoldDB" id="A0A9P8I720"/>
<feature type="region of interest" description="Disordered" evidence="7">
    <location>
        <begin position="28"/>
        <end position="47"/>
    </location>
</feature>
<dbReference type="Proteomes" id="UP000750711">
    <property type="component" value="Unassembled WGS sequence"/>
</dbReference>
<keyword evidence="5" id="KW-0256">Endoplasmic reticulum</keyword>
<dbReference type="InterPro" id="IPR019383">
    <property type="entry name" value="Golgin_A_7/ERF4"/>
</dbReference>
<feature type="compositionally biased region" description="Low complexity" evidence="7">
    <location>
        <begin position="160"/>
        <end position="169"/>
    </location>
</feature>
<sequence length="564" mass="62837">RRKAVGRRRKRKRRIRVFASHCRQAHATRYRASGSRRTPAPSSSPITVDRRTLTTTATTTAATATVIVATANLATRNQAIASSSTSKEPGIGNNPARLVAHPLQQHNAQLSSAAHNHRGTASAYADFPLLPWNSVRRQQSAARLWNPVNYLPRDFSPLPQQQQQQQQQQRSRANSKTGWQRGHTVGGVEVVHSSPSRSRRDAKGKQPLWQLTSGRAAGRHEEDSLRGKRDTFGLQISAMGENADGDGADVVAHREGGDTGDVEAMEHERRRQSADHARRVQQSLRQRGSETQPPPPALFRGVATPTIDTDLERGDVHQNGPTPGSRVGMPRDSPRSQPFFQHFYTSQPPGTGNRQPQGLANNDGVPQDEEDDYGWGPSHPCFPHSNTHVPLNSPEATTTRIIRIRRDWMVAGDLAPTFSNIYPEILDPYLPEEEFRLLIHRLNDELTRAFNPWGLWNMVDAVMGVLTLWMWDDLGAPLVKRRLRALEQWIREWNEKGEKMEGVKVVELRKTGYMSLDIQIPDPCADSDGSEFQGSRPATAIMQSTPVIPALTVNGEREPPPPPQ</sequence>
<evidence type="ECO:0000256" key="3">
    <source>
        <dbReference type="ARBA" id="ARBA00011396"/>
    </source>
</evidence>
<keyword evidence="10" id="KW-1185">Reference proteome</keyword>
<feature type="compositionally biased region" description="Basic and acidic residues" evidence="7">
    <location>
        <begin position="264"/>
        <end position="278"/>
    </location>
</feature>
<evidence type="ECO:0000313" key="9">
    <source>
        <dbReference type="EMBL" id="KAH0551716.1"/>
    </source>
</evidence>
<feature type="domain" description="Golgin subfamily A member 7/ERF4" evidence="8">
    <location>
        <begin position="401"/>
        <end position="517"/>
    </location>
</feature>
<evidence type="ECO:0000256" key="5">
    <source>
        <dbReference type="ARBA" id="ARBA00022824"/>
    </source>
</evidence>
<feature type="region of interest" description="Disordered" evidence="7">
    <location>
        <begin position="153"/>
        <end position="228"/>
    </location>
</feature>
<dbReference type="GO" id="GO:0031211">
    <property type="term" value="C:endoplasmic reticulum palmitoyltransferase complex"/>
    <property type="evidence" value="ECO:0007669"/>
    <property type="project" value="TreeGrafter"/>
</dbReference>
<comment type="subunit">
    <text evidence="3">Interacts with ERF2.</text>
</comment>
<name>A0A9P8I720_9PEZI</name>
<dbReference type="GO" id="GO:0005789">
    <property type="term" value="C:endoplasmic reticulum membrane"/>
    <property type="evidence" value="ECO:0007669"/>
    <property type="project" value="UniProtKB-SubCell"/>
</dbReference>
<feature type="compositionally biased region" description="Polar residues" evidence="7">
    <location>
        <begin position="280"/>
        <end position="291"/>
    </location>
</feature>
<dbReference type="EMBL" id="JAGHQM010001816">
    <property type="protein sequence ID" value="KAH0551716.1"/>
    <property type="molecule type" value="Genomic_DNA"/>
</dbReference>
<protein>
    <recommendedName>
        <fullName evidence="4">Ras modification protein ERF4</fullName>
    </recommendedName>
</protein>
<proteinExistence type="inferred from homology"/>
<dbReference type="PANTHER" id="PTHR13254">
    <property type="entry name" value="GOLGI AUTOANTIGEN, GOLGIN SUBFAMILY A, 7"/>
    <property type="match status" value="1"/>
</dbReference>
<evidence type="ECO:0000256" key="2">
    <source>
        <dbReference type="ARBA" id="ARBA00007732"/>
    </source>
</evidence>
<evidence type="ECO:0000313" key="10">
    <source>
        <dbReference type="Proteomes" id="UP000750711"/>
    </source>
</evidence>
<feature type="compositionally biased region" description="Polar residues" evidence="7">
    <location>
        <begin position="384"/>
        <end position="393"/>
    </location>
</feature>
<dbReference type="Pfam" id="PF10256">
    <property type="entry name" value="Erf4"/>
    <property type="match status" value="1"/>
</dbReference>
<gene>
    <name evidence="9" type="ORF">GP486_007066</name>
</gene>
<evidence type="ECO:0000256" key="7">
    <source>
        <dbReference type="SAM" id="MobiDB-lite"/>
    </source>
</evidence>
<feature type="compositionally biased region" description="Polar residues" evidence="7">
    <location>
        <begin position="335"/>
        <end position="360"/>
    </location>
</feature>
<feature type="non-terminal residue" evidence="9">
    <location>
        <position position="1"/>
    </location>
</feature>
<evidence type="ECO:0000256" key="6">
    <source>
        <dbReference type="ARBA" id="ARBA00023136"/>
    </source>
</evidence>
<feature type="region of interest" description="Disordered" evidence="7">
    <location>
        <begin position="241"/>
        <end position="393"/>
    </location>
</feature>
<dbReference type="GO" id="GO:0006612">
    <property type="term" value="P:protein targeting to membrane"/>
    <property type="evidence" value="ECO:0007669"/>
    <property type="project" value="TreeGrafter"/>
</dbReference>
<evidence type="ECO:0000256" key="4">
    <source>
        <dbReference type="ARBA" id="ARBA00018463"/>
    </source>
</evidence>
<comment type="similarity">
    <text evidence="2">Belongs to the ERF4 family.</text>
</comment>
<evidence type="ECO:0000259" key="8">
    <source>
        <dbReference type="Pfam" id="PF10256"/>
    </source>
</evidence>